<accession>A0A6A5ZC39</accession>
<dbReference type="EMBL" id="ML977322">
    <property type="protein sequence ID" value="KAF2115968.1"/>
    <property type="molecule type" value="Genomic_DNA"/>
</dbReference>
<gene>
    <name evidence="1" type="ORF">BDV96DRAFT_646136</name>
</gene>
<organism evidence="1 2">
    <name type="scientific">Lophiotrema nucula</name>
    <dbReference type="NCBI Taxonomy" id="690887"/>
    <lineage>
        <taxon>Eukaryota</taxon>
        <taxon>Fungi</taxon>
        <taxon>Dikarya</taxon>
        <taxon>Ascomycota</taxon>
        <taxon>Pezizomycotina</taxon>
        <taxon>Dothideomycetes</taxon>
        <taxon>Pleosporomycetidae</taxon>
        <taxon>Pleosporales</taxon>
        <taxon>Lophiotremataceae</taxon>
        <taxon>Lophiotrema</taxon>
    </lineage>
</organism>
<dbReference type="OrthoDB" id="3540210at2759"/>
<reference evidence="1" key="1">
    <citation type="journal article" date="2020" name="Stud. Mycol.">
        <title>101 Dothideomycetes genomes: a test case for predicting lifestyles and emergence of pathogens.</title>
        <authorList>
            <person name="Haridas S."/>
            <person name="Albert R."/>
            <person name="Binder M."/>
            <person name="Bloem J."/>
            <person name="Labutti K."/>
            <person name="Salamov A."/>
            <person name="Andreopoulos B."/>
            <person name="Baker S."/>
            <person name="Barry K."/>
            <person name="Bills G."/>
            <person name="Bluhm B."/>
            <person name="Cannon C."/>
            <person name="Castanera R."/>
            <person name="Culley D."/>
            <person name="Daum C."/>
            <person name="Ezra D."/>
            <person name="Gonzalez J."/>
            <person name="Henrissat B."/>
            <person name="Kuo A."/>
            <person name="Liang C."/>
            <person name="Lipzen A."/>
            <person name="Lutzoni F."/>
            <person name="Magnuson J."/>
            <person name="Mondo S."/>
            <person name="Nolan M."/>
            <person name="Ohm R."/>
            <person name="Pangilinan J."/>
            <person name="Park H.-J."/>
            <person name="Ramirez L."/>
            <person name="Alfaro M."/>
            <person name="Sun H."/>
            <person name="Tritt A."/>
            <person name="Yoshinaga Y."/>
            <person name="Zwiers L.-H."/>
            <person name="Turgeon B."/>
            <person name="Goodwin S."/>
            <person name="Spatafora J."/>
            <person name="Crous P."/>
            <person name="Grigoriev I."/>
        </authorList>
    </citation>
    <scope>NUCLEOTIDE SEQUENCE</scope>
    <source>
        <strain evidence="1">CBS 627.86</strain>
    </source>
</reference>
<dbReference type="Proteomes" id="UP000799770">
    <property type="component" value="Unassembled WGS sequence"/>
</dbReference>
<sequence length="160" mass="17947">MRTEGFTKLHPSNSTNKPDSIRYYYGQALGIVSYKDPSFTYQTSPWPDYVVSSVTNEQFDPILQLYRADGDTSLLFFSAPGLSYINPTDDPWFSAHTTPNDSTKGHIGTQTVTLYNLDEPAGVMGCFSQFQFCNPSLPEPSRCETLNGTNADYFEPLDRL</sequence>
<dbReference type="AlphaFoldDB" id="A0A6A5ZC39"/>
<keyword evidence="2" id="KW-1185">Reference proteome</keyword>
<name>A0A6A5ZC39_9PLEO</name>
<proteinExistence type="predicted"/>
<protein>
    <submittedName>
        <fullName evidence="1">Uncharacterized protein</fullName>
    </submittedName>
</protein>
<evidence type="ECO:0000313" key="1">
    <source>
        <dbReference type="EMBL" id="KAF2115968.1"/>
    </source>
</evidence>
<evidence type="ECO:0000313" key="2">
    <source>
        <dbReference type="Proteomes" id="UP000799770"/>
    </source>
</evidence>